<dbReference type="Proteomes" id="UP001063166">
    <property type="component" value="Unassembled WGS sequence"/>
</dbReference>
<evidence type="ECO:0000313" key="1">
    <source>
        <dbReference type="EMBL" id="GLB33812.1"/>
    </source>
</evidence>
<reference evidence="1" key="1">
    <citation type="submission" date="2022-07" db="EMBL/GenBank/DDBJ databases">
        <title>The genome of Lyophyllum shimeji provides insight into the initial evolution of ectomycorrhizal fungal genome.</title>
        <authorList>
            <person name="Kobayashi Y."/>
            <person name="Shibata T."/>
            <person name="Hirakawa H."/>
            <person name="Shigenobu S."/>
            <person name="Nishiyama T."/>
            <person name="Yamada A."/>
            <person name="Hasebe M."/>
            <person name="Kawaguchi M."/>
        </authorList>
    </citation>
    <scope>NUCLEOTIDE SEQUENCE</scope>
    <source>
        <strain evidence="1">AT787</strain>
    </source>
</reference>
<evidence type="ECO:0000313" key="2">
    <source>
        <dbReference type="Proteomes" id="UP001063166"/>
    </source>
</evidence>
<proteinExistence type="predicted"/>
<sequence>MNKESVERGTAAKAVVITHSPFTRYTRGGANITRPSKPVDANTQRLCLPPLFRGPGHMSRGQIVRQA</sequence>
<gene>
    <name evidence="1" type="ORF">LshimejAT787_0106960</name>
</gene>
<comment type="caution">
    <text evidence="1">The sequence shown here is derived from an EMBL/GenBank/DDBJ whole genome shotgun (WGS) entry which is preliminary data.</text>
</comment>
<name>A0A9P3PE53_LYOSH</name>
<dbReference type="EMBL" id="BRPK01000001">
    <property type="protein sequence ID" value="GLB33812.1"/>
    <property type="molecule type" value="Genomic_DNA"/>
</dbReference>
<keyword evidence="2" id="KW-1185">Reference proteome</keyword>
<organism evidence="1 2">
    <name type="scientific">Lyophyllum shimeji</name>
    <name type="common">Hon-shimeji</name>
    <name type="synonym">Tricholoma shimeji</name>
    <dbReference type="NCBI Taxonomy" id="47721"/>
    <lineage>
        <taxon>Eukaryota</taxon>
        <taxon>Fungi</taxon>
        <taxon>Dikarya</taxon>
        <taxon>Basidiomycota</taxon>
        <taxon>Agaricomycotina</taxon>
        <taxon>Agaricomycetes</taxon>
        <taxon>Agaricomycetidae</taxon>
        <taxon>Agaricales</taxon>
        <taxon>Tricholomatineae</taxon>
        <taxon>Lyophyllaceae</taxon>
        <taxon>Lyophyllum</taxon>
    </lineage>
</organism>
<dbReference type="AlphaFoldDB" id="A0A9P3PE53"/>
<protein>
    <submittedName>
        <fullName evidence="1">Uncharacterized protein</fullName>
    </submittedName>
</protein>
<accession>A0A9P3PE53</accession>